<proteinExistence type="predicted"/>
<feature type="compositionally biased region" description="Basic and acidic residues" evidence="1">
    <location>
        <begin position="36"/>
        <end position="46"/>
    </location>
</feature>
<dbReference type="EMBL" id="PYVU01000204">
    <property type="protein sequence ID" value="PTB92693.1"/>
    <property type="molecule type" value="Genomic_DNA"/>
</dbReference>
<accession>A0A2T4DFT8</accession>
<evidence type="ECO:0000313" key="2">
    <source>
        <dbReference type="EMBL" id="PTB92693.1"/>
    </source>
</evidence>
<organism evidence="2 3">
    <name type="scientific">Marivirga lumbricoides</name>
    <dbReference type="NCBI Taxonomy" id="1046115"/>
    <lineage>
        <taxon>Bacteria</taxon>
        <taxon>Pseudomonadati</taxon>
        <taxon>Bacteroidota</taxon>
        <taxon>Cytophagia</taxon>
        <taxon>Cytophagales</taxon>
        <taxon>Marivirgaceae</taxon>
        <taxon>Marivirga</taxon>
    </lineage>
</organism>
<feature type="non-terminal residue" evidence="2">
    <location>
        <position position="161"/>
    </location>
</feature>
<feature type="compositionally biased region" description="Polar residues" evidence="1">
    <location>
        <begin position="118"/>
        <end position="143"/>
    </location>
</feature>
<reference evidence="2 3" key="1">
    <citation type="submission" date="2018-03" db="EMBL/GenBank/DDBJ databases">
        <title>Cross-interface Injection: A General Nanoliter Liquid Handling Method Applied to Single Cells Genome Amplification Automated Nanoliter Liquid Handling Applied to Single Cell Multiple Displacement Amplification.</title>
        <authorList>
            <person name="Yun J."/>
            <person name="Xu P."/>
            <person name="Xu J."/>
            <person name="Dai X."/>
            <person name="Wang Y."/>
            <person name="Zheng X."/>
            <person name="Cao C."/>
            <person name="Yi Q."/>
            <person name="Zhu Y."/>
            <person name="Wang L."/>
            <person name="Dong Z."/>
            <person name="Huang Y."/>
            <person name="Huang L."/>
            <person name="Du W."/>
        </authorList>
    </citation>
    <scope>NUCLEOTIDE SEQUENCE [LARGE SCALE GENOMIC DNA]</scope>
    <source>
        <strain evidence="2 3">Z-D1-2</strain>
    </source>
</reference>
<name>A0A2T4DFT8_9BACT</name>
<dbReference type="Proteomes" id="UP000240608">
    <property type="component" value="Unassembled WGS sequence"/>
</dbReference>
<gene>
    <name evidence="2" type="ORF">C9994_13705</name>
</gene>
<protein>
    <submittedName>
        <fullName evidence="2">Uncharacterized protein</fullName>
    </submittedName>
</protein>
<dbReference type="AlphaFoldDB" id="A0A2T4DFT8"/>
<feature type="compositionally biased region" description="Polar residues" evidence="1">
    <location>
        <begin position="1"/>
        <end position="12"/>
    </location>
</feature>
<evidence type="ECO:0000313" key="3">
    <source>
        <dbReference type="Proteomes" id="UP000240608"/>
    </source>
</evidence>
<feature type="region of interest" description="Disordered" evidence="1">
    <location>
        <begin position="1"/>
        <end position="161"/>
    </location>
</feature>
<sequence>MPSQPKSTTPKDQNLHQRSQQAQNNNRSHGIQPRQMGREMKRDLTRFHSPTTENKDSVPVQLEALSASNTFAVGDSGNNASEIKRGHHQITQKMGRSILGNKERPDLDLAESPPNKYPQHQITQKTSKITESITEKSTSNNTGLPDDLKSGIENLSGYLMD</sequence>
<evidence type="ECO:0000256" key="1">
    <source>
        <dbReference type="SAM" id="MobiDB-lite"/>
    </source>
</evidence>
<comment type="caution">
    <text evidence="2">The sequence shown here is derived from an EMBL/GenBank/DDBJ whole genome shotgun (WGS) entry which is preliminary data.</text>
</comment>
<feature type="compositionally biased region" description="Low complexity" evidence="1">
    <location>
        <begin position="17"/>
        <end position="28"/>
    </location>
</feature>
<feature type="compositionally biased region" description="Polar residues" evidence="1">
    <location>
        <begin position="66"/>
        <end position="81"/>
    </location>
</feature>